<evidence type="ECO:0000256" key="6">
    <source>
        <dbReference type="SAM" id="MobiDB-lite"/>
    </source>
</evidence>
<keyword evidence="2 4" id="KW-0808">Transferase</keyword>
<keyword evidence="8" id="KW-1185">Reference proteome</keyword>
<organism evidence="7 8">
    <name type="scientific">Actinomyces lilanjuaniae</name>
    <dbReference type="NCBI Taxonomy" id="2321394"/>
    <lineage>
        <taxon>Bacteria</taxon>
        <taxon>Bacillati</taxon>
        <taxon>Actinomycetota</taxon>
        <taxon>Actinomycetes</taxon>
        <taxon>Actinomycetales</taxon>
        <taxon>Actinomycetaceae</taxon>
        <taxon>Actinomyces</taxon>
    </lineage>
</organism>
<dbReference type="CDD" id="cd02440">
    <property type="entry name" value="AdoMet_MTases"/>
    <property type="match status" value="1"/>
</dbReference>
<dbReference type="RefSeq" id="WP_120205380.1">
    <property type="nucleotide sequence ID" value="NZ_CP032514.1"/>
</dbReference>
<feature type="region of interest" description="Disordered" evidence="6">
    <location>
        <begin position="424"/>
        <end position="462"/>
    </location>
</feature>
<feature type="binding site" evidence="4">
    <location>
        <position position="244"/>
    </location>
    <ligand>
        <name>S-adenosyl-L-methionine</name>
        <dbReference type="ChEBI" id="CHEBI:59789"/>
    </ligand>
</feature>
<evidence type="ECO:0000256" key="1">
    <source>
        <dbReference type="ARBA" id="ARBA00022603"/>
    </source>
</evidence>
<evidence type="ECO:0000256" key="3">
    <source>
        <dbReference type="ARBA" id="ARBA00022691"/>
    </source>
</evidence>
<comment type="similarity">
    <text evidence="4">Belongs to the class I-like SAM-binding methyltransferase superfamily. RNA M5U methyltransferase family.</text>
</comment>
<keyword evidence="1 4" id="KW-0489">Methyltransferase</keyword>
<evidence type="ECO:0000256" key="4">
    <source>
        <dbReference type="PROSITE-ProRule" id="PRU01024"/>
    </source>
</evidence>
<dbReference type="InterPro" id="IPR030390">
    <property type="entry name" value="MeTrfase_TrmA_AS"/>
</dbReference>
<name>A0ABM6Z580_9ACTO</name>
<feature type="region of interest" description="Disordered" evidence="6">
    <location>
        <begin position="209"/>
        <end position="228"/>
    </location>
</feature>
<evidence type="ECO:0000256" key="2">
    <source>
        <dbReference type="ARBA" id="ARBA00022679"/>
    </source>
</evidence>
<dbReference type="Proteomes" id="UP000273001">
    <property type="component" value="Chromosome"/>
</dbReference>
<dbReference type="SUPFAM" id="SSF53335">
    <property type="entry name" value="S-adenosyl-L-methionine-dependent methyltransferases"/>
    <property type="match status" value="1"/>
</dbReference>
<reference evidence="7 8" key="1">
    <citation type="submission" date="2018-09" db="EMBL/GenBank/DDBJ databases">
        <authorList>
            <person name="Li J."/>
        </authorList>
    </citation>
    <scope>NUCLEOTIDE SEQUENCE [LARGE SCALE GENOMIC DNA]</scope>
    <source>
        <strain evidence="7 8">2129</strain>
    </source>
</reference>
<dbReference type="PROSITE" id="PS51687">
    <property type="entry name" value="SAM_MT_RNA_M5U"/>
    <property type="match status" value="1"/>
</dbReference>
<evidence type="ECO:0000313" key="7">
    <source>
        <dbReference type="EMBL" id="AYD90481.1"/>
    </source>
</evidence>
<feature type="active site" description="Nucleophile" evidence="4">
    <location>
        <position position="381"/>
    </location>
</feature>
<dbReference type="EMBL" id="CP032514">
    <property type="protein sequence ID" value="AYD90481.1"/>
    <property type="molecule type" value="Genomic_DNA"/>
</dbReference>
<feature type="compositionally biased region" description="Low complexity" evidence="6">
    <location>
        <begin position="430"/>
        <end position="451"/>
    </location>
</feature>
<dbReference type="InterPro" id="IPR010280">
    <property type="entry name" value="U5_MeTrfase_fam"/>
</dbReference>
<dbReference type="PANTHER" id="PTHR11061">
    <property type="entry name" value="RNA M5U METHYLTRANSFERASE"/>
    <property type="match status" value="1"/>
</dbReference>
<gene>
    <name evidence="7" type="ORF">D5R93_11595</name>
</gene>
<accession>A0ABM6Z580</accession>
<keyword evidence="3 4" id="KW-0949">S-adenosyl-L-methionine</keyword>
<dbReference type="Pfam" id="PF05958">
    <property type="entry name" value="tRNA_U5-meth_tr"/>
    <property type="match status" value="1"/>
</dbReference>
<feature type="binding site" evidence="4">
    <location>
        <position position="354"/>
    </location>
    <ligand>
        <name>S-adenosyl-L-methionine</name>
        <dbReference type="ChEBI" id="CHEBI:59789"/>
    </ligand>
</feature>
<feature type="binding site" evidence="4">
    <location>
        <position position="302"/>
    </location>
    <ligand>
        <name>S-adenosyl-L-methionine</name>
        <dbReference type="ChEBI" id="CHEBI:59789"/>
    </ligand>
</feature>
<dbReference type="InterPro" id="IPR029063">
    <property type="entry name" value="SAM-dependent_MTases_sf"/>
</dbReference>
<protein>
    <submittedName>
        <fullName evidence="7">23S rRNA (Uracil(747)-C(5))-methyltransferase</fullName>
    </submittedName>
</protein>
<evidence type="ECO:0000256" key="5">
    <source>
        <dbReference type="PROSITE-ProRule" id="PRU10015"/>
    </source>
</evidence>
<sequence>MVRHQPSLCVLHDEGRCGSCPHLDTPPGDQLEAKQARVAALLKDYVPAGAWQPPCPSSPTHFRNKAKMVVAGTSRHPTLGILDAVGRGTDLRSCPLHVPAVRDALPVLADLVTGTGIAPYDVPGRRGELKHVLVTASPDEDLMVRFVLRSSRHVSDLRDALPDLRRRLPQLAVASVNIQPVHQAVIEGPDEIVLTEEDRLLMRLRLPPPGATAAQARPSGSDAPGGQARPHELLLHLPPRSFFQTNTAVAQTLYATARDWAEDIGPGGAAGQPPARVQDLFCGVGGFALALAGPGRRVQGVEVSEAAVSGARDSARLMRLDPGTVRFDSGDARALDLLEGPAAEGEGSHLLVVNPPRRGLGPDLARRIEACGVPRVLYSSCSPASLAADLGQMPSLRVRRARLFDMFPHTDHAEVLVELARTQASPGSCPSPAQAPSIRAQAPSSARAARTSSRRASTRSSW</sequence>
<evidence type="ECO:0000313" key="8">
    <source>
        <dbReference type="Proteomes" id="UP000273001"/>
    </source>
</evidence>
<feature type="binding site" evidence="4">
    <location>
        <position position="281"/>
    </location>
    <ligand>
        <name>S-adenosyl-L-methionine</name>
        <dbReference type="ChEBI" id="CHEBI:59789"/>
    </ligand>
</feature>
<feature type="active site" evidence="5">
    <location>
        <position position="381"/>
    </location>
</feature>
<dbReference type="Gene3D" id="2.40.50.1070">
    <property type="match status" value="1"/>
</dbReference>
<proteinExistence type="inferred from homology"/>
<dbReference type="PROSITE" id="PS01230">
    <property type="entry name" value="TRMA_1"/>
    <property type="match status" value="1"/>
</dbReference>
<dbReference type="PANTHER" id="PTHR11061:SF30">
    <property type="entry name" value="TRNA (URACIL(54)-C(5))-METHYLTRANSFERASE"/>
    <property type="match status" value="1"/>
</dbReference>
<dbReference type="Gene3D" id="3.40.50.150">
    <property type="entry name" value="Vaccinia Virus protein VP39"/>
    <property type="match status" value="1"/>
</dbReference>
<feature type="compositionally biased region" description="Basic residues" evidence="6">
    <location>
        <begin position="452"/>
        <end position="462"/>
    </location>
</feature>